<feature type="domain" description="RNA polymerase sigma factor 70 region 4 type 2" evidence="7">
    <location>
        <begin position="126"/>
        <end position="177"/>
    </location>
</feature>
<gene>
    <name evidence="8" type="ORF">HNQ39_005194</name>
</gene>
<dbReference type="SUPFAM" id="SSF88659">
    <property type="entry name" value="Sigma3 and sigma4 domains of RNA polymerase sigma factors"/>
    <property type="match status" value="1"/>
</dbReference>
<dbReference type="Pfam" id="PF04542">
    <property type="entry name" value="Sigma70_r2"/>
    <property type="match status" value="1"/>
</dbReference>
<evidence type="ECO:0000256" key="2">
    <source>
        <dbReference type="ARBA" id="ARBA00023015"/>
    </source>
</evidence>
<evidence type="ECO:0000259" key="6">
    <source>
        <dbReference type="Pfam" id="PF04542"/>
    </source>
</evidence>
<keyword evidence="5" id="KW-0804">Transcription</keyword>
<evidence type="ECO:0000313" key="9">
    <source>
        <dbReference type="Proteomes" id="UP000520814"/>
    </source>
</evidence>
<evidence type="ECO:0000259" key="7">
    <source>
        <dbReference type="Pfam" id="PF08281"/>
    </source>
</evidence>
<dbReference type="NCBIfam" id="TIGR02937">
    <property type="entry name" value="sigma70-ECF"/>
    <property type="match status" value="1"/>
</dbReference>
<dbReference type="PANTHER" id="PTHR43133">
    <property type="entry name" value="RNA POLYMERASE ECF-TYPE SIGMA FACTO"/>
    <property type="match status" value="1"/>
</dbReference>
<keyword evidence="3" id="KW-0731">Sigma factor</keyword>
<keyword evidence="4" id="KW-0238">DNA-binding</keyword>
<dbReference type="CDD" id="cd06171">
    <property type="entry name" value="Sigma70_r4"/>
    <property type="match status" value="1"/>
</dbReference>
<reference evidence="8 9" key="1">
    <citation type="submission" date="2020-08" db="EMBL/GenBank/DDBJ databases">
        <title>Genomic Encyclopedia of Type Strains, Phase IV (KMG-IV): sequencing the most valuable type-strain genomes for metagenomic binning, comparative biology and taxonomic classification.</title>
        <authorList>
            <person name="Goeker M."/>
        </authorList>
    </citation>
    <scope>NUCLEOTIDE SEQUENCE [LARGE SCALE GENOMIC DNA]</scope>
    <source>
        <strain evidence="8 9">DSM 23562</strain>
    </source>
</reference>
<evidence type="ECO:0000256" key="4">
    <source>
        <dbReference type="ARBA" id="ARBA00023125"/>
    </source>
</evidence>
<dbReference type="Gene3D" id="1.10.10.10">
    <property type="entry name" value="Winged helix-like DNA-binding domain superfamily/Winged helix DNA-binding domain"/>
    <property type="match status" value="1"/>
</dbReference>
<feature type="domain" description="RNA polymerase sigma-70 region 2" evidence="6">
    <location>
        <begin position="30"/>
        <end position="96"/>
    </location>
</feature>
<dbReference type="Proteomes" id="UP000520814">
    <property type="component" value="Unassembled WGS sequence"/>
</dbReference>
<dbReference type="InterPro" id="IPR013324">
    <property type="entry name" value="RNA_pol_sigma_r3/r4-like"/>
</dbReference>
<dbReference type="Pfam" id="PF08281">
    <property type="entry name" value="Sigma70_r4_2"/>
    <property type="match status" value="1"/>
</dbReference>
<keyword evidence="9" id="KW-1185">Reference proteome</keyword>
<dbReference type="InterPro" id="IPR014284">
    <property type="entry name" value="RNA_pol_sigma-70_dom"/>
</dbReference>
<protein>
    <submittedName>
        <fullName evidence="8">RNA polymerase sigma-70 factor (ECF subfamily)</fullName>
    </submittedName>
</protein>
<dbReference type="InterPro" id="IPR013249">
    <property type="entry name" value="RNA_pol_sigma70_r4_t2"/>
</dbReference>
<sequence>MNQLLLRRPFRSFARSSPPADSAVVVQLRDAHLATVFDFARRRLPTRDDAEDATAETFAAAFSSVARCPADASLHRAWLLGIARRKVADLHRKRYRRRESLVESLPEPPDSAPTPEAHALRAEDALQLRRAVLALPPNQRDALLLKYVDGLTMPEIGTVLGKSEAAVNSLIQRARATVFARTAAHFLPEESTP</sequence>
<dbReference type="InterPro" id="IPR039425">
    <property type="entry name" value="RNA_pol_sigma-70-like"/>
</dbReference>
<evidence type="ECO:0000256" key="3">
    <source>
        <dbReference type="ARBA" id="ARBA00023082"/>
    </source>
</evidence>
<proteinExistence type="inferred from homology"/>
<comment type="similarity">
    <text evidence="1">Belongs to the sigma-70 factor family. ECF subfamily.</text>
</comment>
<dbReference type="InterPro" id="IPR036388">
    <property type="entry name" value="WH-like_DNA-bd_sf"/>
</dbReference>
<dbReference type="InterPro" id="IPR013325">
    <property type="entry name" value="RNA_pol_sigma_r2"/>
</dbReference>
<comment type="caution">
    <text evidence="8">The sequence shown here is derived from an EMBL/GenBank/DDBJ whole genome shotgun (WGS) entry which is preliminary data.</text>
</comment>
<evidence type="ECO:0000256" key="5">
    <source>
        <dbReference type="ARBA" id="ARBA00023163"/>
    </source>
</evidence>
<dbReference type="Gene3D" id="1.10.1740.10">
    <property type="match status" value="1"/>
</dbReference>
<dbReference type="PANTHER" id="PTHR43133:SF58">
    <property type="entry name" value="ECF RNA POLYMERASE SIGMA FACTOR SIGD"/>
    <property type="match status" value="1"/>
</dbReference>
<accession>A0A7W9SV09</accession>
<name>A0A7W9SV09_ARMRO</name>
<keyword evidence="2" id="KW-0805">Transcription regulation</keyword>
<evidence type="ECO:0000313" key="8">
    <source>
        <dbReference type="EMBL" id="MBB6053360.1"/>
    </source>
</evidence>
<dbReference type="GO" id="GO:0006352">
    <property type="term" value="P:DNA-templated transcription initiation"/>
    <property type="evidence" value="ECO:0007669"/>
    <property type="project" value="InterPro"/>
</dbReference>
<dbReference type="InterPro" id="IPR007627">
    <property type="entry name" value="RNA_pol_sigma70_r2"/>
</dbReference>
<dbReference type="AlphaFoldDB" id="A0A7W9SV09"/>
<dbReference type="EMBL" id="JACHGW010000006">
    <property type="protein sequence ID" value="MBB6053360.1"/>
    <property type="molecule type" value="Genomic_DNA"/>
</dbReference>
<dbReference type="GO" id="GO:0016987">
    <property type="term" value="F:sigma factor activity"/>
    <property type="evidence" value="ECO:0007669"/>
    <property type="project" value="UniProtKB-KW"/>
</dbReference>
<evidence type="ECO:0000256" key="1">
    <source>
        <dbReference type="ARBA" id="ARBA00010641"/>
    </source>
</evidence>
<dbReference type="RefSeq" id="WP_184203454.1">
    <property type="nucleotide sequence ID" value="NZ_JACHGW010000006.1"/>
</dbReference>
<dbReference type="GO" id="GO:0003677">
    <property type="term" value="F:DNA binding"/>
    <property type="evidence" value="ECO:0007669"/>
    <property type="project" value="UniProtKB-KW"/>
</dbReference>
<dbReference type="SUPFAM" id="SSF88946">
    <property type="entry name" value="Sigma2 domain of RNA polymerase sigma factors"/>
    <property type="match status" value="1"/>
</dbReference>
<organism evidence="8 9">
    <name type="scientific">Armatimonas rosea</name>
    <dbReference type="NCBI Taxonomy" id="685828"/>
    <lineage>
        <taxon>Bacteria</taxon>
        <taxon>Bacillati</taxon>
        <taxon>Armatimonadota</taxon>
        <taxon>Armatimonadia</taxon>
        <taxon>Armatimonadales</taxon>
        <taxon>Armatimonadaceae</taxon>
        <taxon>Armatimonas</taxon>
    </lineage>
</organism>